<sequence length="344" mass="40116">MTIGDIRSCMHNFEEAVYLGTELEIAGERTLLAGIFREEDRLMVCLFAEDEDVTELQEERVKMEKKRRRGTLTRREEKLTELKEGGDSLLQIIRGIRVHGAEYEFRSGSGGRMEEYNLEGRGLVYQLVHHGVSFGFLEERPLSMVQYLIMELEGEYDRIPFEEEDLKALEFMTVPRHYHVPVKQKIKASVGAQSGKMRKFYCEKLQKEIPYYINYIELADTFSEMQERYDTMREEQPSGEPGFSQRDYELLMNYLKEICPPGMRNLQIEYECEEASLEFYTKKQLQEKVKINPGTGATAFFLAGKSTRKEGMHGKRMKVCFIQHPVEEDIAEIELELLSAFVQE</sequence>
<dbReference type="EMBL" id="SRYA01000003">
    <property type="protein sequence ID" value="TGY98015.1"/>
    <property type="molecule type" value="Genomic_DNA"/>
</dbReference>
<evidence type="ECO:0000313" key="1">
    <source>
        <dbReference type="EMBL" id="TGY98015.1"/>
    </source>
</evidence>
<reference evidence="1" key="1">
    <citation type="submission" date="2019-04" db="EMBL/GenBank/DDBJ databases">
        <title>Microbes associate with the intestines of laboratory mice.</title>
        <authorList>
            <person name="Navarre W."/>
            <person name="Wong E."/>
            <person name="Huang K."/>
            <person name="Tropini C."/>
            <person name="Ng K."/>
            <person name="Yu B."/>
        </authorList>
    </citation>
    <scope>NUCLEOTIDE SEQUENCE</scope>
    <source>
        <strain evidence="1">NM01_1-7b</strain>
    </source>
</reference>
<evidence type="ECO:0000313" key="2">
    <source>
        <dbReference type="Proteomes" id="UP000304953"/>
    </source>
</evidence>
<accession>A0AC61S1Z2</accession>
<proteinExistence type="predicted"/>
<protein>
    <submittedName>
        <fullName evidence="1">Uncharacterized protein</fullName>
    </submittedName>
</protein>
<name>A0AC61S1Z2_9FIRM</name>
<dbReference type="Proteomes" id="UP000304953">
    <property type="component" value="Unassembled WGS sequence"/>
</dbReference>
<comment type="caution">
    <text evidence="1">The sequence shown here is derived from an EMBL/GenBank/DDBJ whole genome shotgun (WGS) entry which is preliminary data.</text>
</comment>
<organism evidence="1 2">
    <name type="scientific">Petralouisia muris</name>
    <dbReference type="NCBI Taxonomy" id="3032872"/>
    <lineage>
        <taxon>Bacteria</taxon>
        <taxon>Bacillati</taxon>
        <taxon>Bacillota</taxon>
        <taxon>Clostridia</taxon>
        <taxon>Lachnospirales</taxon>
        <taxon>Lachnospiraceae</taxon>
        <taxon>Petralouisia</taxon>
    </lineage>
</organism>
<gene>
    <name evidence="1" type="ORF">E5329_02535</name>
</gene>
<keyword evidence="2" id="KW-1185">Reference proteome</keyword>